<keyword evidence="7" id="KW-1185">Reference proteome</keyword>
<dbReference type="GO" id="GO:0005886">
    <property type="term" value="C:plasma membrane"/>
    <property type="evidence" value="ECO:0007669"/>
    <property type="project" value="UniProtKB-SubCell"/>
</dbReference>
<evidence type="ECO:0000313" key="6">
    <source>
        <dbReference type="EMBL" id="RAK67681.1"/>
    </source>
</evidence>
<feature type="transmembrane region" description="Helical" evidence="5">
    <location>
        <begin position="90"/>
        <end position="106"/>
    </location>
</feature>
<dbReference type="HAMAP" id="MF_00189">
    <property type="entry name" value="YciB"/>
    <property type="match status" value="1"/>
</dbReference>
<dbReference type="Pfam" id="PF04279">
    <property type="entry name" value="IspA"/>
    <property type="match status" value="1"/>
</dbReference>
<keyword evidence="1 5" id="KW-1003">Cell membrane</keyword>
<dbReference type="Proteomes" id="UP000249524">
    <property type="component" value="Unassembled WGS sequence"/>
</dbReference>
<keyword evidence="2 5" id="KW-0812">Transmembrane</keyword>
<feature type="transmembrane region" description="Helical" evidence="5">
    <location>
        <begin position="12"/>
        <end position="29"/>
    </location>
</feature>
<evidence type="ECO:0000256" key="3">
    <source>
        <dbReference type="ARBA" id="ARBA00022989"/>
    </source>
</evidence>
<keyword evidence="3 5" id="KW-1133">Transmembrane helix</keyword>
<evidence type="ECO:0000313" key="7">
    <source>
        <dbReference type="Proteomes" id="UP000249524"/>
    </source>
</evidence>
<keyword evidence="4 5" id="KW-0472">Membrane</keyword>
<evidence type="ECO:0000256" key="1">
    <source>
        <dbReference type="ARBA" id="ARBA00022475"/>
    </source>
</evidence>
<feature type="transmembrane region" description="Helical" evidence="5">
    <location>
        <begin position="127"/>
        <end position="147"/>
    </location>
</feature>
<reference evidence="6 7" key="1">
    <citation type="submission" date="2018-05" db="EMBL/GenBank/DDBJ databases">
        <authorList>
            <person name="Lanie J.A."/>
            <person name="Ng W.-L."/>
            <person name="Kazmierczak K.M."/>
            <person name="Andrzejewski T.M."/>
            <person name="Davidsen T.M."/>
            <person name="Wayne K.J."/>
            <person name="Tettelin H."/>
            <person name="Glass J.I."/>
            <person name="Rusch D."/>
            <person name="Podicherti R."/>
            <person name="Tsui H.-C.T."/>
            <person name="Winkler M.E."/>
        </authorList>
    </citation>
    <scope>NUCLEOTIDE SEQUENCE [LARGE SCALE GENOMIC DNA]</scope>
    <source>
        <strain evidence="6 7">BUT-10</strain>
    </source>
</reference>
<proteinExistence type="inferred from homology"/>
<dbReference type="InterPro" id="IPR006008">
    <property type="entry name" value="YciB"/>
</dbReference>
<evidence type="ECO:0000256" key="4">
    <source>
        <dbReference type="ARBA" id="ARBA00023136"/>
    </source>
</evidence>
<comment type="function">
    <text evidence="5">Plays a role in cell envelope biogenesis, maintenance of cell envelope integrity and membrane homeostasis.</text>
</comment>
<feature type="transmembrane region" description="Helical" evidence="5">
    <location>
        <begin position="60"/>
        <end position="78"/>
    </location>
</feature>
<organism evidence="6 7">
    <name type="scientific">Phenylobacterium kunshanense</name>
    <dbReference type="NCBI Taxonomy" id="1445034"/>
    <lineage>
        <taxon>Bacteria</taxon>
        <taxon>Pseudomonadati</taxon>
        <taxon>Pseudomonadota</taxon>
        <taxon>Alphaproteobacteria</taxon>
        <taxon>Caulobacterales</taxon>
        <taxon>Caulobacteraceae</taxon>
        <taxon>Phenylobacterium</taxon>
    </lineage>
</organism>
<dbReference type="PANTHER" id="PTHR36917">
    <property type="entry name" value="INTRACELLULAR SEPTATION PROTEIN A-RELATED"/>
    <property type="match status" value="1"/>
</dbReference>
<comment type="subcellular location">
    <subcellularLocation>
        <location evidence="5">Cell inner membrane</location>
        <topology evidence="5">Multi-pass membrane protein</topology>
    </subcellularLocation>
</comment>
<dbReference type="RefSeq" id="WP_111275291.1">
    <property type="nucleotide sequence ID" value="NZ_QFYS01000002.1"/>
</dbReference>
<dbReference type="AlphaFoldDB" id="A0A328BMM8"/>
<dbReference type="OrthoDB" id="9788219at2"/>
<gene>
    <name evidence="5" type="primary">yciB</name>
    <name evidence="6" type="ORF">DJ019_07200</name>
</gene>
<accession>A0A328BMM8</accession>
<dbReference type="PANTHER" id="PTHR36917:SF1">
    <property type="entry name" value="INNER MEMBRANE-SPANNING PROTEIN YCIB"/>
    <property type="match status" value="1"/>
</dbReference>
<name>A0A328BMM8_9CAUL</name>
<feature type="transmembrane region" description="Helical" evidence="5">
    <location>
        <begin position="35"/>
        <end position="53"/>
    </location>
</feature>
<evidence type="ECO:0000256" key="2">
    <source>
        <dbReference type="ARBA" id="ARBA00022692"/>
    </source>
</evidence>
<feature type="transmembrane region" description="Helical" evidence="5">
    <location>
        <begin position="153"/>
        <end position="173"/>
    </location>
</feature>
<evidence type="ECO:0000256" key="5">
    <source>
        <dbReference type="HAMAP-Rule" id="MF_00189"/>
    </source>
</evidence>
<protein>
    <recommendedName>
        <fullName evidence="5">Inner membrane-spanning protein YciB</fullName>
    </recommendedName>
</protein>
<comment type="caution">
    <text evidence="6">The sequence shown here is derived from an EMBL/GenBank/DDBJ whole genome shotgun (WGS) entry which is preliminary data.</text>
</comment>
<keyword evidence="5" id="KW-0997">Cell inner membrane</keyword>
<comment type="similarity">
    <text evidence="5">Belongs to the YciB family.</text>
</comment>
<dbReference type="EMBL" id="QFYS01000002">
    <property type="protein sequence ID" value="RAK67681.1"/>
    <property type="molecule type" value="Genomic_DNA"/>
</dbReference>
<sequence>MSAESRRHWVRWFVDYAPLVAFLAAYLVLRDLQQATWALVIGSAAALAVGFAVEKRIAPLPLIAGGAGLAFGAASIFFHDPRILKIKPTIMNGAFGLIMLVGLLMRKHPLKLVLGEAFQMPETAWRTLTINYMLLFFGLAILNEFVWRTQPDAVWVLFRFPGLMILTVVFTLTQVPMLMRYAKPEDLPPPPTE</sequence>